<dbReference type="Pfam" id="PF10406">
    <property type="entry name" value="TAF8_C"/>
    <property type="match status" value="1"/>
</dbReference>
<proteinExistence type="inferred from homology"/>
<dbReference type="GO" id="GO:0005669">
    <property type="term" value="C:transcription factor TFIID complex"/>
    <property type="evidence" value="ECO:0007669"/>
    <property type="project" value="InterPro"/>
</dbReference>
<dbReference type="OrthoDB" id="2193813at2759"/>
<dbReference type="InterPro" id="IPR019473">
    <property type="entry name" value="TFIID_su8_C"/>
</dbReference>
<evidence type="ECO:0000259" key="8">
    <source>
        <dbReference type="SMART" id="SM00576"/>
    </source>
</evidence>
<dbReference type="GO" id="GO:0006367">
    <property type="term" value="P:transcription initiation at RNA polymerase II promoter"/>
    <property type="evidence" value="ECO:0007669"/>
    <property type="project" value="TreeGrafter"/>
</dbReference>
<organism evidence="9 10">
    <name type="scientific">Linnemannia gamsii</name>
    <dbReference type="NCBI Taxonomy" id="64522"/>
    <lineage>
        <taxon>Eukaryota</taxon>
        <taxon>Fungi</taxon>
        <taxon>Fungi incertae sedis</taxon>
        <taxon>Mucoromycota</taxon>
        <taxon>Mortierellomycotina</taxon>
        <taxon>Mortierellomycetes</taxon>
        <taxon>Mortierellales</taxon>
        <taxon>Mortierellaceae</taxon>
        <taxon>Linnemannia</taxon>
    </lineage>
</organism>
<evidence type="ECO:0000256" key="5">
    <source>
        <dbReference type="ARBA" id="ARBA00023163"/>
    </source>
</evidence>
<evidence type="ECO:0000256" key="6">
    <source>
        <dbReference type="ARBA" id="ARBA00023242"/>
    </source>
</evidence>
<dbReference type="PANTHER" id="PTHR46469:SF1">
    <property type="entry name" value="TRANSCRIPTION INITIATION FACTOR TFIID SUBUNIT 8"/>
    <property type="match status" value="1"/>
</dbReference>
<dbReference type="Gene3D" id="1.10.20.10">
    <property type="entry name" value="Histone, subunit A"/>
    <property type="match status" value="1"/>
</dbReference>
<keyword evidence="6" id="KW-0539">Nucleus</keyword>
<dbReference type="PANTHER" id="PTHR46469">
    <property type="entry name" value="TRANSCRIPTION INITIATION FACTOR TFIID SUBUNIT 8"/>
    <property type="match status" value="1"/>
</dbReference>
<evidence type="ECO:0000256" key="4">
    <source>
        <dbReference type="ARBA" id="ARBA00023015"/>
    </source>
</evidence>
<gene>
    <name evidence="9" type="ORF">BGZ97_012878</name>
</gene>
<dbReference type="EMBL" id="JAAAIN010000009">
    <property type="protein sequence ID" value="KAG0323160.1"/>
    <property type="molecule type" value="Genomic_DNA"/>
</dbReference>
<evidence type="ECO:0000313" key="9">
    <source>
        <dbReference type="EMBL" id="KAG0323160.1"/>
    </source>
</evidence>
<dbReference type="InterPro" id="IPR037818">
    <property type="entry name" value="TAF8"/>
</dbReference>
<dbReference type="Pfam" id="PF07524">
    <property type="entry name" value="Bromo_TP"/>
    <property type="match status" value="1"/>
</dbReference>
<feature type="region of interest" description="Disordered" evidence="7">
    <location>
        <begin position="328"/>
        <end position="381"/>
    </location>
</feature>
<evidence type="ECO:0000256" key="7">
    <source>
        <dbReference type="SAM" id="MobiDB-lite"/>
    </source>
</evidence>
<keyword evidence="5" id="KW-0804">Transcription</keyword>
<dbReference type="InterPro" id="IPR009072">
    <property type="entry name" value="Histone-fold"/>
</dbReference>
<accession>A0A9P6UX30</accession>
<keyword evidence="10" id="KW-1185">Reference proteome</keyword>
<evidence type="ECO:0000313" key="10">
    <source>
        <dbReference type="Proteomes" id="UP000823405"/>
    </source>
</evidence>
<dbReference type="CDD" id="cd08049">
    <property type="entry name" value="TAF8"/>
    <property type="match status" value="1"/>
</dbReference>
<protein>
    <recommendedName>
        <fullName evidence="3">Transcription initiation factor TFIID subunit 8</fullName>
    </recommendedName>
</protein>
<sequence length="408" mass="44662">MSDVNSPGGQPSGSNIRARTQKIRTASLRQHHSQHAMDSATAEATCKKLVSVLALDAGFEGITASALESLTRVFENYTQQMYSIAHSFAELAGRTRPDIHDLEQAFSDMRLKPSGLDRYIETASQSKTPLLRGPLQEIIAKPQRKKEKTTLLLDSDIEDNSDSDEEEDEKPGAAKVTARTIVPDHLPAFPSKHSYKQTPVFVKRPTDPQKIRELNAEQSRLVESNLKKLMAAENKVAMAAAHKDGSSVTAVSTTTAAGTTDLLLVKEEQQESIESIDRRALTKLEALPVVNYEQSKRQQQVSASSHRDSAAAATIRSHSLHDMQAGHLRGESHKGSGMGGESGTGTGQGGSSSSQLSGKAEWRNERRRLRKEQLTAMEGMEHSLTHKRIRQESGHSGRLKLVSMDVDL</sequence>
<feature type="compositionally biased region" description="Gly residues" evidence="7">
    <location>
        <begin position="336"/>
        <end position="350"/>
    </location>
</feature>
<reference evidence="9" key="1">
    <citation type="journal article" date="2020" name="Fungal Divers.">
        <title>Resolving the Mortierellaceae phylogeny through synthesis of multi-gene phylogenetics and phylogenomics.</title>
        <authorList>
            <person name="Vandepol N."/>
            <person name="Liber J."/>
            <person name="Desiro A."/>
            <person name="Na H."/>
            <person name="Kennedy M."/>
            <person name="Barry K."/>
            <person name="Grigoriev I.V."/>
            <person name="Miller A.N."/>
            <person name="O'Donnell K."/>
            <person name="Stajich J.E."/>
            <person name="Bonito G."/>
        </authorList>
    </citation>
    <scope>NUCLEOTIDE SEQUENCE</scope>
    <source>
        <strain evidence="9">NVP60</strain>
    </source>
</reference>
<comment type="similarity">
    <text evidence="2">Belongs to the TAF8 family.</text>
</comment>
<feature type="compositionally biased region" description="Acidic residues" evidence="7">
    <location>
        <begin position="155"/>
        <end position="169"/>
    </location>
</feature>
<comment type="caution">
    <text evidence="9">The sequence shown here is derived from an EMBL/GenBank/DDBJ whole genome shotgun (WGS) entry which is preliminary data.</text>
</comment>
<dbReference type="AlphaFoldDB" id="A0A9P6UX30"/>
<dbReference type="InterPro" id="IPR006565">
    <property type="entry name" value="BTP"/>
</dbReference>
<evidence type="ECO:0000256" key="2">
    <source>
        <dbReference type="ARBA" id="ARBA00008767"/>
    </source>
</evidence>
<dbReference type="GO" id="GO:0046982">
    <property type="term" value="F:protein heterodimerization activity"/>
    <property type="evidence" value="ECO:0007669"/>
    <property type="project" value="InterPro"/>
</dbReference>
<feature type="domain" description="Bromodomain associated" evidence="8">
    <location>
        <begin position="38"/>
        <end position="114"/>
    </location>
</feature>
<feature type="region of interest" description="Disordered" evidence="7">
    <location>
        <begin position="150"/>
        <end position="175"/>
    </location>
</feature>
<keyword evidence="4" id="KW-0805">Transcription regulation</keyword>
<name>A0A9P6UX30_9FUNG</name>
<dbReference type="SMART" id="SM00576">
    <property type="entry name" value="BTP"/>
    <property type="match status" value="1"/>
</dbReference>
<feature type="region of interest" description="Disordered" evidence="7">
    <location>
        <begin position="294"/>
        <end position="314"/>
    </location>
</feature>
<evidence type="ECO:0000256" key="3">
    <source>
        <dbReference type="ARBA" id="ARBA00017307"/>
    </source>
</evidence>
<evidence type="ECO:0000256" key="1">
    <source>
        <dbReference type="ARBA" id="ARBA00004123"/>
    </source>
</evidence>
<comment type="subcellular location">
    <subcellularLocation>
        <location evidence="1">Nucleus</location>
    </subcellularLocation>
</comment>
<dbReference type="Proteomes" id="UP000823405">
    <property type="component" value="Unassembled WGS sequence"/>
</dbReference>